<sequence>MGWFISITKPELQKSASCCTSSIYSIIHVKARLKSHSCDESLGCRDDGTTKNEGWCCDGEVATSTKLRCQISRAAGNHRAMGRVKTAQGRALVQQASSS</sequence>
<gene>
    <name evidence="1" type="ORF">AP_R.00g000010-v1.0.a3</name>
</gene>
<reference evidence="1" key="1">
    <citation type="submission" date="2020-02" db="EMBL/GenBank/DDBJ databases">
        <title>The eccDNA Replicon: A heritable, self-replicating, extra-nuclear vehicle that enables gene amplification and rapid adaptive evolution in Amaranthus palmeri.</title>
        <authorList>
            <person name="Saski C.A."/>
            <person name="Molin W.T."/>
        </authorList>
    </citation>
    <scope>NUCLEOTIDE SEQUENCE</scope>
</reference>
<evidence type="ECO:0000313" key="1">
    <source>
        <dbReference type="EMBL" id="QIA97901.1"/>
    </source>
</evidence>
<proteinExistence type="predicted"/>
<dbReference type="EMBL" id="MT025716">
    <property type="protein sequence ID" value="QIA97901.1"/>
    <property type="molecule type" value="Genomic_DNA"/>
</dbReference>
<protein>
    <submittedName>
        <fullName evidence="1">Uncharacterized protein</fullName>
    </submittedName>
</protein>
<accession>A0A6C0T7N7</accession>
<organism evidence="1">
    <name type="scientific">Amaranthus palmeri</name>
    <name type="common">Palmer's pigweed</name>
    <dbReference type="NCBI Taxonomy" id="107608"/>
    <lineage>
        <taxon>Eukaryota</taxon>
        <taxon>Viridiplantae</taxon>
        <taxon>Streptophyta</taxon>
        <taxon>Embryophyta</taxon>
        <taxon>Tracheophyta</taxon>
        <taxon>Spermatophyta</taxon>
        <taxon>Magnoliopsida</taxon>
        <taxon>eudicotyledons</taxon>
        <taxon>Gunneridae</taxon>
        <taxon>Pentapetalae</taxon>
        <taxon>Caryophyllales</taxon>
        <taxon>Amaranthaceae</taxon>
        <taxon>Amaranthus</taxon>
    </lineage>
</organism>
<dbReference type="AlphaFoldDB" id="A0A6C0T7N7"/>
<name>A0A6C0T7N7_AMAPA</name>